<dbReference type="RefSeq" id="WP_197659687.1">
    <property type="nucleotide sequence ID" value="NZ_JAEAGR010000001.1"/>
</dbReference>
<reference evidence="1" key="1">
    <citation type="submission" date="2020-12" db="EMBL/GenBank/DDBJ databases">
        <title>M. sibirica DSM 26468T genome.</title>
        <authorList>
            <person name="Thieme N."/>
            <person name="Rettenmaier R."/>
            <person name="Zverlov V."/>
            <person name="Liebl W."/>
        </authorList>
    </citation>
    <scope>NUCLEOTIDE SEQUENCE</scope>
    <source>
        <strain evidence="1">DSM 26468</strain>
    </source>
</reference>
<dbReference type="Proteomes" id="UP000623269">
    <property type="component" value="Unassembled WGS sequence"/>
</dbReference>
<dbReference type="EMBL" id="JAEAGR010000001">
    <property type="protein sequence ID" value="MBH1939463.1"/>
    <property type="molecule type" value="Genomic_DNA"/>
</dbReference>
<protein>
    <submittedName>
        <fullName evidence="1">VOC family protein</fullName>
    </submittedName>
</protein>
<keyword evidence="2" id="KW-1185">Reference proteome</keyword>
<dbReference type="Gene3D" id="3.10.180.10">
    <property type="entry name" value="2,3-Dihydroxybiphenyl 1,2-Dioxygenase, domain 1"/>
    <property type="match status" value="1"/>
</dbReference>
<dbReference type="InterPro" id="IPR029068">
    <property type="entry name" value="Glyas_Bleomycin-R_OHBP_Dase"/>
</dbReference>
<evidence type="ECO:0000313" key="2">
    <source>
        <dbReference type="Proteomes" id="UP000623269"/>
    </source>
</evidence>
<accession>A0A8J7H0B7</accession>
<organism evidence="1 2">
    <name type="scientific">Mobilitalea sibirica</name>
    <dbReference type="NCBI Taxonomy" id="1462919"/>
    <lineage>
        <taxon>Bacteria</taxon>
        <taxon>Bacillati</taxon>
        <taxon>Bacillota</taxon>
        <taxon>Clostridia</taxon>
        <taxon>Lachnospirales</taxon>
        <taxon>Lachnospiraceae</taxon>
        <taxon>Mobilitalea</taxon>
    </lineage>
</organism>
<dbReference type="SUPFAM" id="SSF54593">
    <property type="entry name" value="Glyoxalase/Bleomycin resistance protein/Dihydroxybiphenyl dioxygenase"/>
    <property type="match status" value="1"/>
</dbReference>
<evidence type="ECO:0000313" key="1">
    <source>
        <dbReference type="EMBL" id="MBH1939463.1"/>
    </source>
</evidence>
<dbReference type="PANTHER" id="PTHR33990">
    <property type="entry name" value="PROTEIN YJDN-RELATED"/>
    <property type="match status" value="1"/>
</dbReference>
<name>A0A8J7H0B7_9FIRM</name>
<proteinExistence type="predicted"/>
<comment type="caution">
    <text evidence="1">The sequence shown here is derived from an EMBL/GenBank/DDBJ whole genome shotgun (WGS) entry which is preliminary data.</text>
</comment>
<sequence>MKIITQLCFAGTSDEALKLYERAFGCTVKTLIHYRDAVAYGWEKPNEEINDRVYHSEIMFGDYEVRLIDLDNSEKTELTQKVTMYVGFDTEEEVRNVYSVLAEEGTITRELTCPPYMVIIGELVEFLLIR</sequence>
<dbReference type="AlphaFoldDB" id="A0A8J7H0B7"/>
<gene>
    <name evidence="1" type="ORF">I5677_00985</name>
</gene>